<comment type="pathway">
    <text evidence="2">Secondary metabolite biosynthesis.</text>
</comment>
<dbReference type="GO" id="GO:0016705">
    <property type="term" value="F:oxidoreductase activity, acting on paired donors, with incorporation or reduction of molecular oxygen"/>
    <property type="evidence" value="ECO:0007669"/>
    <property type="project" value="InterPro"/>
</dbReference>
<dbReference type="SUPFAM" id="SSF48264">
    <property type="entry name" value="Cytochrome P450"/>
    <property type="match status" value="1"/>
</dbReference>
<keyword evidence="12" id="KW-1185">Reference proteome</keyword>
<comment type="cofactor">
    <cofactor evidence="1 9">
        <name>heme</name>
        <dbReference type="ChEBI" id="CHEBI:30413"/>
    </cofactor>
</comment>
<dbReference type="InterPro" id="IPR002403">
    <property type="entry name" value="Cyt_P450_E_grp-IV"/>
</dbReference>
<dbReference type="PRINTS" id="PR00385">
    <property type="entry name" value="P450"/>
</dbReference>
<dbReference type="GeneID" id="20673471"/>
<dbReference type="STRING" id="747525.W4K4Q7"/>
<name>W4K4Q7_HETIT</name>
<dbReference type="Proteomes" id="UP000030671">
    <property type="component" value="Unassembled WGS sequence"/>
</dbReference>
<dbReference type="GO" id="GO:0005506">
    <property type="term" value="F:iron ion binding"/>
    <property type="evidence" value="ECO:0007669"/>
    <property type="project" value="InterPro"/>
</dbReference>
<dbReference type="Gene3D" id="1.10.630.10">
    <property type="entry name" value="Cytochrome P450"/>
    <property type="match status" value="1"/>
</dbReference>
<dbReference type="PANTHER" id="PTHR24305:SF166">
    <property type="entry name" value="CYTOCHROME P450 12A4, MITOCHONDRIAL-RELATED"/>
    <property type="match status" value="1"/>
</dbReference>
<evidence type="ECO:0000256" key="5">
    <source>
        <dbReference type="ARBA" id="ARBA00022723"/>
    </source>
</evidence>
<organism evidence="11 12">
    <name type="scientific">Heterobasidion irregulare (strain TC 32-1)</name>
    <dbReference type="NCBI Taxonomy" id="747525"/>
    <lineage>
        <taxon>Eukaryota</taxon>
        <taxon>Fungi</taxon>
        <taxon>Dikarya</taxon>
        <taxon>Basidiomycota</taxon>
        <taxon>Agaricomycotina</taxon>
        <taxon>Agaricomycetes</taxon>
        <taxon>Russulales</taxon>
        <taxon>Bondarzewiaceae</taxon>
        <taxon>Heterobasidion</taxon>
        <taxon>Heterobasidion annosum species complex</taxon>
    </lineage>
</organism>
<gene>
    <name evidence="11" type="ORF">HETIRDRAFT_418366</name>
</gene>
<dbReference type="InterPro" id="IPR036396">
    <property type="entry name" value="Cyt_P450_sf"/>
</dbReference>
<evidence type="ECO:0000256" key="8">
    <source>
        <dbReference type="ARBA" id="ARBA00023033"/>
    </source>
</evidence>
<evidence type="ECO:0000313" key="12">
    <source>
        <dbReference type="Proteomes" id="UP000030671"/>
    </source>
</evidence>
<proteinExistence type="inferred from homology"/>
<sequence>MLLVLFIVSMTSCGIWLWRQTRRWKRQASLHNIPGPPSRSFLTGHIRQVHAPQSWQFHADIIAEYGKVVKLNGFLGDAVLYISDTRALQSILVRDQHAFSPLPVSVEGNKLIFGPGLVSTLGDHHKRQRKLLNPFFSVNQMRYMMPTFVRVAQQLREILVEKAKENGDGIELDFLDWMSRASLETIGRAGFGYSFGDLNSEVENVYAKAVKHLAPTLSSPQVMLGAQAFPWALKVGTPNFRGFVAKYLPWKSMQTLVQIADVMNRTAQNVFESKRSALKMGDEAVLEQVGDGRDILSALLIANTNASADNGLPDSEVVAHMSVMLFGGMETTSSALSRILHLLSGHQDIQKKLRDELAKANSDGELDFDALYALPYLDAVIKETLRLYPPAQFVWRMTCEDSTVPLAAPIIGTDGQLLSDIFIPKDTGIILGYMGVNRDTDIWGPDAMVWKPERWLSPLPSSVAGAGVPGVYANIMTFGGGTHSCIGFKFSELEMKIILASLLPSLRFSASEKRISWTMGGISVPKVDGSSQPTMPLVLSLLKRDAA</sequence>
<dbReference type="RefSeq" id="XP_009547102.1">
    <property type="nucleotide sequence ID" value="XM_009548807.1"/>
</dbReference>
<dbReference type="eggNOG" id="KOG0158">
    <property type="taxonomic scope" value="Eukaryota"/>
</dbReference>
<dbReference type="CDD" id="cd11069">
    <property type="entry name" value="CYP_FUM15-like"/>
    <property type="match status" value="1"/>
</dbReference>
<evidence type="ECO:0000256" key="1">
    <source>
        <dbReference type="ARBA" id="ARBA00001971"/>
    </source>
</evidence>
<keyword evidence="7 9" id="KW-0408">Iron</keyword>
<dbReference type="AlphaFoldDB" id="W4K4Q7"/>
<dbReference type="GO" id="GO:0020037">
    <property type="term" value="F:heme binding"/>
    <property type="evidence" value="ECO:0007669"/>
    <property type="project" value="InterPro"/>
</dbReference>
<evidence type="ECO:0000256" key="9">
    <source>
        <dbReference type="PIRSR" id="PIRSR602403-1"/>
    </source>
</evidence>
<comment type="similarity">
    <text evidence="3 10">Belongs to the cytochrome P450 family.</text>
</comment>
<feature type="binding site" description="axial binding residue" evidence="9">
    <location>
        <position position="485"/>
    </location>
    <ligand>
        <name>heme</name>
        <dbReference type="ChEBI" id="CHEBI:30413"/>
    </ligand>
    <ligandPart>
        <name>Fe</name>
        <dbReference type="ChEBI" id="CHEBI:18248"/>
    </ligandPart>
</feature>
<protein>
    <recommendedName>
        <fullName evidence="13">Cytochrome P450</fullName>
    </recommendedName>
</protein>
<evidence type="ECO:0000256" key="2">
    <source>
        <dbReference type="ARBA" id="ARBA00005179"/>
    </source>
</evidence>
<evidence type="ECO:0000256" key="7">
    <source>
        <dbReference type="ARBA" id="ARBA00023004"/>
    </source>
</evidence>
<dbReference type="InterPro" id="IPR050121">
    <property type="entry name" value="Cytochrome_P450_monoxygenase"/>
</dbReference>
<keyword evidence="8 10" id="KW-0503">Monooxygenase</keyword>
<evidence type="ECO:0000256" key="4">
    <source>
        <dbReference type="ARBA" id="ARBA00022617"/>
    </source>
</evidence>
<dbReference type="KEGG" id="hir:HETIRDRAFT_418366"/>
<evidence type="ECO:0000256" key="10">
    <source>
        <dbReference type="RuleBase" id="RU000461"/>
    </source>
</evidence>
<evidence type="ECO:0000256" key="3">
    <source>
        <dbReference type="ARBA" id="ARBA00010617"/>
    </source>
</evidence>
<dbReference type="InterPro" id="IPR017972">
    <property type="entry name" value="Cyt_P450_CS"/>
</dbReference>
<dbReference type="PRINTS" id="PR00465">
    <property type="entry name" value="EP450IV"/>
</dbReference>
<keyword evidence="5 9" id="KW-0479">Metal-binding</keyword>
<reference evidence="11 12" key="1">
    <citation type="journal article" date="2012" name="New Phytol.">
        <title>Insight into trade-off between wood decay and parasitism from the genome of a fungal forest pathogen.</title>
        <authorList>
            <person name="Olson A."/>
            <person name="Aerts A."/>
            <person name="Asiegbu F."/>
            <person name="Belbahri L."/>
            <person name="Bouzid O."/>
            <person name="Broberg A."/>
            <person name="Canback B."/>
            <person name="Coutinho P.M."/>
            <person name="Cullen D."/>
            <person name="Dalman K."/>
            <person name="Deflorio G."/>
            <person name="van Diepen L.T."/>
            <person name="Dunand C."/>
            <person name="Duplessis S."/>
            <person name="Durling M."/>
            <person name="Gonthier P."/>
            <person name="Grimwood J."/>
            <person name="Fossdal C.G."/>
            <person name="Hansson D."/>
            <person name="Henrissat B."/>
            <person name="Hietala A."/>
            <person name="Himmelstrand K."/>
            <person name="Hoffmeister D."/>
            <person name="Hogberg N."/>
            <person name="James T.Y."/>
            <person name="Karlsson M."/>
            <person name="Kohler A."/>
            <person name="Kues U."/>
            <person name="Lee Y.H."/>
            <person name="Lin Y.C."/>
            <person name="Lind M."/>
            <person name="Lindquist E."/>
            <person name="Lombard V."/>
            <person name="Lucas S."/>
            <person name="Lunden K."/>
            <person name="Morin E."/>
            <person name="Murat C."/>
            <person name="Park J."/>
            <person name="Raffaello T."/>
            <person name="Rouze P."/>
            <person name="Salamov A."/>
            <person name="Schmutz J."/>
            <person name="Solheim H."/>
            <person name="Stahlberg J."/>
            <person name="Velez H."/>
            <person name="de Vries R.P."/>
            <person name="Wiebenga A."/>
            <person name="Woodward S."/>
            <person name="Yakovlev I."/>
            <person name="Garbelotto M."/>
            <person name="Martin F."/>
            <person name="Grigoriev I.V."/>
            <person name="Stenlid J."/>
        </authorList>
    </citation>
    <scope>NUCLEOTIDE SEQUENCE [LARGE SCALE GENOMIC DNA]</scope>
    <source>
        <strain evidence="11 12">TC 32-1</strain>
    </source>
</reference>
<accession>W4K4Q7</accession>
<dbReference type="GO" id="GO:0004497">
    <property type="term" value="F:monooxygenase activity"/>
    <property type="evidence" value="ECO:0007669"/>
    <property type="project" value="UniProtKB-KW"/>
</dbReference>
<dbReference type="InterPro" id="IPR001128">
    <property type="entry name" value="Cyt_P450"/>
</dbReference>
<dbReference type="PROSITE" id="PS00086">
    <property type="entry name" value="CYTOCHROME_P450"/>
    <property type="match status" value="1"/>
</dbReference>
<keyword evidence="6 10" id="KW-0560">Oxidoreductase</keyword>
<evidence type="ECO:0000313" key="11">
    <source>
        <dbReference type="EMBL" id="ETW80340.1"/>
    </source>
</evidence>
<dbReference type="InParanoid" id="W4K4Q7"/>
<dbReference type="OrthoDB" id="1470350at2759"/>
<evidence type="ECO:0008006" key="13">
    <source>
        <dbReference type="Google" id="ProtNLM"/>
    </source>
</evidence>
<dbReference type="Pfam" id="PF00067">
    <property type="entry name" value="p450"/>
    <property type="match status" value="1"/>
</dbReference>
<dbReference type="HOGENOM" id="CLU_001570_5_11_1"/>
<keyword evidence="4 9" id="KW-0349">Heme</keyword>
<evidence type="ECO:0000256" key="6">
    <source>
        <dbReference type="ARBA" id="ARBA00023002"/>
    </source>
</evidence>
<dbReference type="EMBL" id="KI925459">
    <property type="protein sequence ID" value="ETW80340.1"/>
    <property type="molecule type" value="Genomic_DNA"/>
</dbReference>
<dbReference type="PANTHER" id="PTHR24305">
    <property type="entry name" value="CYTOCHROME P450"/>
    <property type="match status" value="1"/>
</dbReference>